<reference evidence="2 3" key="1">
    <citation type="journal article" date="2015" name="Genome Announc.">
        <title>Expanding the biotechnology potential of lactobacilli through comparative genomics of 213 strains and associated genera.</title>
        <authorList>
            <person name="Sun Z."/>
            <person name="Harris H.M."/>
            <person name="McCann A."/>
            <person name="Guo C."/>
            <person name="Argimon S."/>
            <person name="Zhang W."/>
            <person name="Yang X."/>
            <person name="Jeffery I.B."/>
            <person name="Cooney J.C."/>
            <person name="Kagawa T.F."/>
            <person name="Liu W."/>
            <person name="Song Y."/>
            <person name="Salvetti E."/>
            <person name="Wrobel A."/>
            <person name="Rasinkangas P."/>
            <person name="Parkhill J."/>
            <person name="Rea M.C."/>
            <person name="O'Sullivan O."/>
            <person name="Ritari J."/>
            <person name="Douillard F.P."/>
            <person name="Paul Ross R."/>
            <person name="Yang R."/>
            <person name="Briner A.E."/>
            <person name="Felis G.E."/>
            <person name="de Vos W.M."/>
            <person name="Barrangou R."/>
            <person name="Klaenhammer T.R."/>
            <person name="Caufield P.W."/>
            <person name="Cui Y."/>
            <person name="Zhang H."/>
            <person name="O'Toole P.W."/>
        </authorList>
    </citation>
    <scope>NUCLEOTIDE SEQUENCE [LARGE SCALE GENOMIC DNA]</scope>
    <source>
        <strain evidence="2 3">DSM 20505</strain>
    </source>
</reference>
<dbReference type="PROSITE" id="PS50937">
    <property type="entry name" value="HTH_MERR_2"/>
    <property type="match status" value="1"/>
</dbReference>
<proteinExistence type="predicted"/>
<dbReference type="STRING" id="1291052.FC18_GL000385"/>
<dbReference type="CDD" id="cd01105">
    <property type="entry name" value="HTH_GlnR-like"/>
    <property type="match status" value="1"/>
</dbReference>
<evidence type="ECO:0000259" key="1">
    <source>
        <dbReference type="PROSITE" id="PS50937"/>
    </source>
</evidence>
<dbReference type="Gene3D" id="1.10.1660.10">
    <property type="match status" value="1"/>
</dbReference>
<dbReference type="SMART" id="SM00422">
    <property type="entry name" value="HTH_MERR"/>
    <property type="match status" value="1"/>
</dbReference>
<dbReference type="Pfam" id="PF13411">
    <property type="entry name" value="MerR_1"/>
    <property type="match status" value="1"/>
</dbReference>
<dbReference type="PATRIC" id="fig|1291052.5.peg.396"/>
<evidence type="ECO:0000313" key="2">
    <source>
        <dbReference type="EMBL" id="KRM54574.1"/>
    </source>
</evidence>
<dbReference type="InterPro" id="IPR009061">
    <property type="entry name" value="DNA-bd_dom_put_sf"/>
</dbReference>
<dbReference type="GO" id="GO:0006355">
    <property type="term" value="P:regulation of DNA-templated transcription"/>
    <property type="evidence" value="ECO:0007669"/>
    <property type="project" value="InterPro"/>
</dbReference>
<gene>
    <name evidence="2" type="ORF">FC18_GL000385</name>
</gene>
<keyword evidence="3" id="KW-1185">Reference proteome</keyword>
<dbReference type="InterPro" id="IPR000551">
    <property type="entry name" value="MerR-type_HTH_dom"/>
</dbReference>
<dbReference type="Proteomes" id="UP000051679">
    <property type="component" value="Unassembled WGS sequence"/>
</dbReference>
<dbReference type="GO" id="GO:0003677">
    <property type="term" value="F:DNA binding"/>
    <property type="evidence" value="ECO:0007669"/>
    <property type="project" value="InterPro"/>
</dbReference>
<dbReference type="AlphaFoldDB" id="A0A0R1ZI49"/>
<organism evidence="2 3">
    <name type="scientific">Lacticaseibacillus sharpeae JCM 1186 = DSM 20505</name>
    <dbReference type="NCBI Taxonomy" id="1291052"/>
    <lineage>
        <taxon>Bacteria</taxon>
        <taxon>Bacillati</taxon>
        <taxon>Bacillota</taxon>
        <taxon>Bacilli</taxon>
        <taxon>Lactobacillales</taxon>
        <taxon>Lactobacillaceae</taxon>
        <taxon>Lacticaseibacillus</taxon>
    </lineage>
</organism>
<evidence type="ECO:0000313" key="3">
    <source>
        <dbReference type="Proteomes" id="UP000051679"/>
    </source>
</evidence>
<dbReference type="EMBL" id="AYYO01000055">
    <property type="protein sequence ID" value="KRM54574.1"/>
    <property type="molecule type" value="Genomic_DNA"/>
</dbReference>
<name>A0A0R1ZI49_9LACO</name>
<sequence length="147" mass="16544">MKIVGLDTTHLLKKLDLSIGIGEASRVSGATLTQIRYWEKKGLLTSFHHSDGRNKRYSIQNIIAMTAIKQMLDDGYTLAKAAETVRARQHTADRLRLIMHEQLKSAEIDEDGISCFNFGAIENDPDYDLIVTASDTKTHLTKVKRQD</sequence>
<accession>A0A0R1ZI49</accession>
<feature type="domain" description="HTH merR-type" evidence="1">
    <location>
        <begin position="21"/>
        <end position="87"/>
    </location>
</feature>
<comment type="caution">
    <text evidence="2">The sequence shown here is derived from an EMBL/GenBank/DDBJ whole genome shotgun (WGS) entry which is preliminary data.</text>
</comment>
<dbReference type="SUPFAM" id="SSF46955">
    <property type="entry name" value="Putative DNA-binding domain"/>
    <property type="match status" value="1"/>
</dbReference>
<protein>
    <recommendedName>
        <fullName evidence="1">HTH merR-type domain-containing protein</fullName>
    </recommendedName>
</protein>